<accession>A0ABZ3EUH9</accession>
<evidence type="ECO:0000313" key="2">
    <source>
        <dbReference type="Proteomes" id="UP001451571"/>
    </source>
</evidence>
<gene>
    <name evidence="1" type="ORF">V6984_16850</name>
</gene>
<reference evidence="1 2" key="1">
    <citation type="submission" date="2024-02" db="EMBL/GenBank/DDBJ databases">
        <title>Bacterial strain from lacustrine sediment.</title>
        <authorList>
            <person name="Petit C."/>
            <person name="Fadhlaoui K."/>
        </authorList>
    </citation>
    <scope>NUCLEOTIDE SEQUENCE [LARGE SCALE GENOMIC DNA]</scope>
    <source>
        <strain evidence="1 2">IPX-CK</strain>
    </source>
</reference>
<sequence length="63" mass="7347">MMKEYEGIVREIYEYEIPINAENRADAITKLKEFHNHPTKGDGIFVADANSFLRADFSLRRSK</sequence>
<dbReference type="Proteomes" id="UP001451571">
    <property type="component" value="Chromosome"/>
</dbReference>
<dbReference type="EMBL" id="CP146256">
    <property type="protein sequence ID" value="XAH73160.1"/>
    <property type="molecule type" value="Genomic_DNA"/>
</dbReference>
<proteinExistence type="predicted"/>
<dbReference type="RefSeq" id="WP_342756767.1">
    <property type="nucleotide sequence ID" value="NZ_CP146256.1"/>
</dbReference>
<evidence type="ECO:0000313" key="1">
    <source>
        <dbReference type="EMBL" id="XAH73160.1"/>
    </source>
</evidence>
<name>A0ABZ3EUH9_9FIRM</name>
<organism evidence="1 2">
    <name type="scientific">Kineothrix sedimenti</name>
    <dbReference type="NCBI Taxonomy" id="3123317"/>
    <lineage>
        <taxon>Bacteria</taxon>
        <taxon>Bacillati</taxon>
        <taxon>Bacillota</taxon>
        <taxon>Clostridia</taxon>
        <taxon>Lachnospirales</taxon>
        <taxon>Lachnospiraceae</taxon>
        <taxon>Kineothrix</taxon>
    </lineage>
</organism>
<keyword evidence="2" id="KW-1185">Reference proteome</keyword>
<protein>
    <submittedName>
        <fullName evidence="1">Uncharacterized protein</fullName>
    </submittedName>
</protein>